<dbReference type="CDD" id="cd13432">
    <property type="entry name" value="LDT_IgD_like_2"/>
    <property type="match status" value="1"/>
</dbReference>
<dbReference type="Gene3D" id="2.60.40.3710">
    <property type="match status" value="1"/>
</dbReference>
<dbReference type="InterPro" id="IPR038063">
    <property type="entry name" value="Transpep_catalytic_dom"/>
</dbReference>
<evidence type="ECO:0000256" key="5">
    <source>
        <dbReference type="ARBA" id="ARBA00023315"/>
    </source>
</evidence>
<keyword evidence="5" id="KW-0012">Acyltransferase</keyword>
<dbReference type="RefSeq" id="WP_212533032.1">
    <property type="nucleotide sequence ID" value="NZ_JAGSOG010000304.1"/>
</dbReference>
<dbReference type="Gene3D" id="2.40.440.10">
    <property type="entry name" value="L,D-transpeptidase catalytic domain-like"/>
    <property type="match status" value="1"/>
</dbReference>
<dbReference type="PANTHER" id="PTHR30582">
    <property type="entry name" value="L,D-TRANSPEPTIDASE"/>
    <property type="match status" value="1"/>
</dbReference>
<dbReference type="PANTHER" id="PTHR30582:SF2">
    <property type="entry name" value="L,D-TRANSPEPTIDASE YCIB-RELATED"/>
    <property type="match status" value="1"/>
</dbReference>
<dbReference type="GO" id="GO:0071555">
    <property type="term" value="P:cell wall organization"/>
    <property type="evidence" value="ECO:0007669"/>
    <property type="project" value="UniProtKB-UniRule"/>
</dbReference>
<dbReference type="Pfam" id="PF17964">
    <property type="entry name" value="Big_10"/>
    <property type="match status" value="1"/>
</dbReference>
<keyword evidence="4 7" id="KW-0573">Peptidoglycan synthesis</keyword>
<dbReference type="InterPro" id="IPR005490">
    <property type="entry name" value="LD_TPept_cat_dom"/>
</dbReference>
<dbReference type="GO" id="GO:0005576">
    <property type="term" value="C:extracellular region"/>
    <property type="evidence" value="ECO:0007669"/>
    <property type="project" value="TreeGrafter"/>
</dbReference>
<evidence type="ECO:0000256" key="1">
    <source>
        <dbReference type="ARBA" id="ARBA00004752"/>
    </source>
</evidence>
<accession>A0A941EUW3</accession>
<dbReference type="GO" id="GO:0016746">
    <property type="term" value="F:acyltransferase activity"/>
    <property type="evidence" value="ECO:0007669"/>
    <property type="project" value="UniProtKB-KW"/>
</dbReference>
<dbReference type="SUPFAM" id="SSF141523">
    <property type="entry name" value="L,D-transpeptidase catalytic domain-like"/>
    <property type="match status" value="1"/>
</dbReference>
<sequence length="394" mass="41071">MRWKAPVALGVAGAAVIAAGGIGLVKAGVFSNGAGDDYTPKAVANAAPAKLSIANGAAGITPDTPLVLTAPPGETIGSVTVADATAHAVSGTYSADRKTWTAQSGLRVSDAYQVTAVTTNASDNGVGVQHSSFQTTAEPDSIKFESLFPADGSTVGVGQPVVLSFSQPIHDKAAIERAMTVSSDPAQQGSWGWLSDERVDYRPAGYWKPGTKVNVTMAFDGVNLGGGKFGAKDHTVAFTIGRDQETLVNVSTDQAVVERDGQQVHSFAVSGGMPGLDTWDGTYAVIDKAADVTMDSRTAGLGDEYYDPDVKWDVHFTYSGSYVHSAPWSVGAQGHENVSHGCVGTNPADAQWFYENTLPGDVIKVVGSPRTAALGNGFNDWQLSWTDWQGKSAL</sequence>
<evidence type="ECO:0000256" key="6">
    <source>
        <dbReference type="ARBA" id="ARBA00023316"/>
    </source>
</evidence>
<organism evidence="9 10">
    <name type="scientific">Actinospica durhamensis</name>
    <dbReference type="NCBI Taxonomy" id="1508375"/>
    <lineage>
        <taxon>Bacteria</taxon>
        <taxon>Bacillati</taxon>
        <taxon>Actinomycetota</taxon>
        <taxon>Actinomycetes</taxon>
        <taxon>Catenulisporales</taxon>
        <taxon>Actinospicaceae</taxon>
        <taxon>Actinospica</taxon>
    </lineage>
</organism>
<feature type="active site" description="Proton donor/acceptor" evidence="7">
    <location>
        <position position="324"/>
    </location>
</feature>
<feature type="active site" description="Nucleophile" evidence="7">
    <location>
        <position position="342"/>
    </location>
</feature>
<dbReference type="PROSITE" id="PS52029">
    <property type="entry name" value="LD_TPASE"/>
    <property type="match status" value="1"/>
</dbReference>
<dbReference type="CDD" id="cd16913">
    <property type="entry name" value="YkuD_like"/>
    <property type="match status" value="1"/>
</dbReference>
<protein>
    <submittedName>
        <fullName evidence="9">L,D-transpeptidase family protein</fullName>
    </submittedName>
</protein>
<gene>
    <name evidence="9" type="ORF">KDL01_35245</name>
</gene>
<evidence type="ECO:0000256" key="3">
    <source>
        <dbReference type="ARBA" id="ARBA00022960"/>
    </source>
</evidence>
<dbReference type="InterPro" id="IPR050979">
    <property type="entry name" value="LD-transpeptidase"/>
</dbReference>
<comment type="pathway">
    <text evidence="1 7">Cell wall biogenesis; peptidoglycan biosynthesis.</text>
</comment>
<keyword evidence="2" id="KW-0808">Transferase</keyword>
<keyword evidence="10" id="KW-1185">Reference proteome</keyword>
<keyword evidence="3 7" id="KW-0133">Cell shape</keyword>
<dbReference type="Pfam" id="PF03734">
    <property type="entry name" value="YkuD"/>
    <property type="match status" value="1"/>
</dbReference>
<dbReference type="InterPro" id="IPR041280">
    <property type="entry name" value="Big_10"/>
</dbReference>
<dbReference type="Proteomes" id="UP000675781">
    <property type="component" value="Unassembled WGS sequence"/>
</dbReference>
<evidence type="ECO:0000256" key="2">
    <source>
        <dbReference type="ARBA" id="ARBA00022679"/>
    </source>
</evidence>
<evidence type="ECO:0000256" key="4">
    <source>
        <dbReference type="ARBA" id="ARBA00022984"/>
    </source>
</evidence>
<keyword evidence="6 7" id="KW-0961">Cell wall biogenesis/degradation</keyword>
<comment type="caution">
    <text evidence="9">The sequence shown here is derived from an EMBL/GenBank/DDBJ whole genome shotgun (WGS) entry which is preliminary data.</text>
</comment>
<feature type="domain" description="L,D-TPase catalytic" evidence="8">
    <location>
        <begin position="244"/>
        <end position="366"/>
    </location>
</feature>
<evidence type="ECO:0000256" key="7">
    <source>
        <dbReference type="PROSITE-ProRule" id="PRU01373"/>
    </source>
</evidence>
<dbReference type="GO" id="GO:0071972">
    <property type="term" value="F:peptidoglycan L,D-transpeptidase activity"/>
    <property type="evidence" value="ECO:0007669"/>
    <property type="project" value="TreeGrafter"/>
</dbReference>
<dbReference type="Gene3D" id="2.60.40.3780">
    <property type="match status" value="1"/>
</dbReference>
<dbReference type="GO" id="GO:0008360">
    <property type="term" value="P:regulation of cell shape"/>
    <property type="evidence" value="ECO:0007669"/>
    <property type="project" value="UniProtKB-UniRule"/>
</dbReference>
<name>A0A941EUW3_9ACTN</name>
<reference evidence="9" key="1">
    <citation type="submission" date="2021-04" db="EMBL/GenBank/DDBJ databases">
        <title>Genome based classification of Actinospica acidithermotolerans sp. nov., an actinobacterium isolated from an Indonesian hot spring.</title>
        <authorList>
            <person name="Kusuma A.B."/>
            <person name="Putra K.E."/>
            <person name="Nafisah S."/>
            <person name="Loh J."/>
            <person name="Nouioui I."/>
            <person name="Goodfellow M."/>
        </authorList>
    </citation>
    <scope>NUCLEOTIDE SEQUENCE</scope>
    <source>
        <strain evidence="9">CSCA 57</strain>
    </source>
</reference>
<evidence type="ECO:0000313" key="10">
    <source>
        <dbReference type="Proteomes" id="UP000675781"/>
    </source>
</evidence>
<dbReference type="AlphaFoldDB" id="A0A941EUW3"/>
<dbReference type="EMBL" id="JAGSOG010000304">
    <property type="protein sequence ID" value="MBR7838577.1"/>
    <property type="molecule type" value="Genomic_DNA"/>
</dbReference>
<evidence type="ECO:0000313" key="9">
    <source>
        <dbReference type="EMBL" id="MBR7838577.1"/>
    </source>
</evidence>
<dbReference type="GO" id="GO:0018104">
    <property type="term" value="P:peptidoglycan-protein cross-linking"/>
    <property type="evidence" value="ECO:0007669"/>
    <property type="project" value="TreeGrafter"/>
</dbReference>
<proteinExistence type="predicted"/>
<evidence type="ECO:0000259" key="8">
    <source>
        <dbReference type="PROSITE" id="PS52029"/>
    </source>
</evidence>